<evidence type="ECO:0000256" key="4">
    <source>
        <dbReference type="ARBA" id="ARBA00022692"/>
    </source>
</evidence>
<keyword evidence="6 7" id="KW-0472">Membrane</keyword>
<accession>A0A6A7W8G3</accession>
<dbReference type="PANTHER" id="PTHR30221:SF1">
    <property type="entry name" value="SMALL-CONDUCTANCE MECHANOSENSITIVE CHANNEL"/>
    <property type="match status" value="1"/>
</dbReference>
<dbReference type="RefSeq" id="WP_158462626.1">
    <property type="nucleotide sequence ID" value="NZ_VZAD01000020.1"/>
</dbReference>
<gene>
    <name evidence="11" type="ORF">F7D20_02020</name>
</gene>
<dbReference type="SUPFAM" id="SSF50182">
    <property type="entry name" value="Sm-like ribonucleoproteins"/>
    <property type="match status" value="1"/>
</dbReference>
<evidence type="ECO:0000256" key="5">
    <source>
        <dbReference type="ARBA" id="ARBA00022989"/>
    </source>
</evidence>
<dbReference type="SUPFAM" id="SSF82689">
    <property type="entry name" value="Mechanosensitive channel protein MscS (YggB), C-terminal domain"/>
    <property type="match status" value="1"/>
</dbReference>
<keyword evidence="4 7" id="KW-0812">Transmembrane</keyword>
<reference evidence="11 12" key="1">
    <citation type="submission" date="2019-09" db="EMBL/GenBank/DDBJ databases">
        <title>Distinct polysaccharide growth profiles of human intestinal Prevotella copri isolates.</title>
        <authorList>
            <person name="Fehlner-Peach H."/>
            <person name="Magnabosco C."/>
            <person name="Raghavan V."/>
            <person name="Scher J.U."/>
            <person name="Tett A."/>
            <person name="Cox L.M."/>
            <person name="Gottsegen C."/>
            <person name="Watters A."/>
            <person name="Wiltshire- Gordon J.D."/>
            <person name="Segata N."/>
            <person name="Bonneau R."/>
            <person name="Littman D.R."/>
        </authorList>
    </citation>
    <scope>NUCLEOTIDE SEQUENCE [LARGE SCALE GENOMIC DNA]</scope>
    <source>
        <strain evidence="12">iAQ1173</strain>
    </source>
</reference>
<feature type="signal peptide" evidence="8">
    <location>
        <begin position="1"/>
        <end position="20"/>
    </location>
</feature>
<keyword evidence="3" id="KW-1003">Cell membrane</keyword>
<dbReference type="InterPro" id="IPR011066">
    <property type="entry name" value="MscS_channel_C_sf"/>
</dbReference>
<evidence type="ECO:0000256" key="6">
    <source>
        <dbReference type="ARBA" id="ARBA00023136"/>
    </source>
</evidence>
<dbReference type="EMBL" id="VZAD01000020">
    <property type="protein sequence ID" value="MQP10760.1"/>
    <property type="molecule type" value="Genomic_DNA"/>
</dbReference>
<dbReference type="Pfam" id="PF00924">
    <property type="entry name" value="MS_channel_2nd"/>
    <property type="match status" value="1"/>
</dbReference>
<keyword evidence="8" id="KW-0732">Signal</keyword>
<keyword evidence="12" id="KW-1185">Reference proteome</keyword>
<dbReference type="Proteomes" id="UP000384372">
    <property type="component" value="Unassembled WGS sequence"/>
</dbReference>
<proteinExistence type="inferred from homology"/>
<feature type="transmembrane region" description="Helical" evidence="7">
    <location>
        <begin position="480"/>
        <end position="502"/>
    </location>
</feature>
<protein>
    <submittedName>
        <fullName evidence="11">Mechanosensitive ion channel family protein</fullName>
    </submittedName>
</protein>
<evidence type="ECO:0000256" key="8">
    <source>
        <dbReference type="SAM" id="SignalP"/>
    </source>
</evidence>
<organism evidence="11 12">
    <name type="scientific">Segatella copri</name>
    <dbReference type="NCBI Taxonomy" id="165179"/>
    <lineage>
        <taxon>Bacteria</taxon>
        <taxon>Pseudomonadati</taxon>
        <taxon>Bacteroidota</taxon>
        <taxon>Bacteroidia</taxon>
        <taxon>Bacteroidales</taxon>
        <taxon>Prevotellaceae</taxon>
        <taxon>Segatella</taxon>
    </lineage>
</organism>
<dbReference type="InterPro" id="IPR049278">
    <property type="entry name" value="MS_channel_C"/>
</dbReference>
<dbReference type="InterPro" id="IPR011014">
    <property type="entry name" value="MscS_channel_TM-2"/>
</dbReference>
<feature type="chain" id="PRO_5025565282" evidence="8">
    <location>
        <begin position="21"/>
        <end position="799"/>
    </location>
</feature>
<dbReference type="GO" id="GO:0008381">
    <property type="term" value="F:mechanosensitive monoatomic ion channel activity"/>
    <property type="evidence" value="ECO:0007669"/>
    <property type="project" value="InterPro"/>
</dbReference>
<dbReference type="Pfam" id="PF21082">
    <property type="entry name" value="MS_channel_3rd"/>
    <property type="match status" value="1"/>
</dbReference>
<dbReference type="SUPFAM" id="SSF82861">
    <property type="entry name" value="Mechanosensitive channel protein MscS (YggB), transmembrane region"/>
    <property type="match status" value="1"/>
</dbReference>
<dbReference type="InterPro" id="IPR045275">
    <property type="entry name" value="MscS_archaea/bacteria_type"/>
</dbReference>
<keyword evidence="5 7" id="KW-1133">Transmembrane helix</keyword>
<evidence type="ECO:0000259" key="9">
    <source>
        <dbReference type="Pfam" id="PF00924"/>
    </source>
</evidence>
<feature type="transmembrane region" description="Helical" evidence="7">
    <location>
        <begin position="575"/>
        <end position="592"/>
    </location>
</feature>
<feature type="transmembrane region" description="Helical" evidence="7">
    <location>
        <begin position="410"/>
        <end position="432"/>
    </location>
</feature>
<evidence type="ECO:0000256" key="2">
    <source>
        <dbReference type="ARBA" id="ARBA00008017"/>
    </source>
</evidence>
<dbReference type="Gene3D" id="1.10.287.1260">
    <property type="match status" value="1"/>
</dbReference>
<feature type="transmembrane region" description="Helical" evidence="7">
    <location>
        <begin position="352"/>
        <end position="371"/>
    </location>
</feature>
<evidence type="ECO:0000256" key="7">
    <source>
        <dbReference type="SAM" id="Phobius"/>
    </source>
</evidence>
<comment type="subcellular location">
    <subcellularLocation>
        <location evidence="1">Cell membrane</location>
        <topology evidence="1">Multi-pass membrane protein</topology>
    </subcellularLocation>
</comment>
<dbReference type="InterPro" id="IPR006685">
    <property type="entry name" value="MscS_channel_2nd"/>
</dbReference>
<dbReference type="Gene3D" id="3.30.70.100">
    <property type="match status" value="1"/>
</dbReference>
<comment type="caution">
    <text evidence="11">The sequence shown here is derived from an EMBL/GenBank/DDBJ whole genome shotgun (WGS) entry which is preliminary data.</text>
</comment>
<dbReference type="AlphaFoldDB" id="A0A6A7W8G3"/>
<dbReference type="InterPro" id="IPR023408">
    <property type="entry name" value="MscS_beta-dom_sf"/>
</dbReference>
<feature type="transmembrane region" description="Helical" evidence="7">
    <location>
        <begin position="291"/>
        <end position="311"/>
    </location>
</feature>
<evidence type="ECO:0000256" key="3">
    <source>
        <dbReference type="ARBA" id="ARBA00022475"/>
    </source>
</evidence>
<feature type="transmembrane region" description="Helical" evidence="7">
    <location>
        <begin position="377"/>
        <end position="398"/>
    </location>
</feature>
<dbReference type="InterPro" id="IPR010920">
    <property type="entry name" value="LSM_dom_sf"/>
</dbReference>
<name>A0A6A7W8G3_9BACT</name>
<evidence type="ECO:0000259" key="10">
    <source>
        <dbReference type="Pfam" id="PF21082"/>
    </source>
</evidence>
<feature type="transmembrane region" description="Helical" evidence="7">
    <location>
        <begin position="317"/>
        <end position="340"/>
    </location>
</feature>
<evidence type="ECO:0000313" key="11">
    <source>
        <dbReference type="EMBL" id="MQP10760.1"/>
    </source>
</evidence>
<feature type="transmembrane region" description="Helical" evidence="7">
    <location>
        <begin position="438"/>
        <end position="459"/>
    </location>
</feature>
<dbReference type="OrthoDB" id="9809206at2"/>
<dbReference type="GO" id="GO:0005886">
    <property type="term" value="C:plasma membrane"/>
    <property type="evidence" value="ECO:0007669"/>
    <property type="project" value="UniProtKB-SubCell"/>
</dbReference>
<dbReference type="Gene3D" id="2.30.30.60">
    <property type="match status" value="1"/>
</dbReference>
<evidence type="ECO:0000313" key="12">
    <source>
        <dbReference type="Proteomes" id="UP000384372"/>
    </source>
</evidence>
<feature type="domain" description="Mechanosensitive ion channel MscS C-terminal" evidence="10">
    <location>
        <begin position="691"/>
        <end position="752"/>
    </location>
</feature>
<feature type="transmembrane region" description="Helical" evidence="7">
    <location>
        <begin position="243"/>
        <end position="270"/>
    </location>
</feature>
<evidence type="ECO:0000256" key="1">
    <source>
        <dbReference type="ARBA" id="ARBA00004651"/>
    </source>
</evidence>
<dbReference type="PANTHER" id="PTHR30221">
    <property type="entry name" value="SMALL-CONDUCTANCE MECHANOSENSITIVE CHANNEL"/>
    <property type="match status" value="1"/>
</dbReference>
<sequence>MKKLSIIILMWVAFLLPSHAVLKEANLDTTLFMLRTELTSYHLDFEKQNEYAKQQQQAIIKELMTIMAQADQNSIMLYSQRNGYIFDLTYACHEATEQFDKFKSKAAPFRGLINKNNIEVARFDSLINYLYNMNTMFMSKEAQLNRNVDLTLAVNIRRQLIERQQQLQDYIRAYDITERKLKSLNDYANQRYAEIQNSIFNNGGDNYLTILRHVSNHYKEAKTSVAEKYRPAPGMMSQWDVRIIFILFSIIIFYGIISIALNLFTIRIVVTQLVKRGRFESIKDNFMAKRPCIIMAMTVVTFAILLGIIRVTAHQNFVIMACGLLVEFAWLIGVILISLLLRVGNDQIKSAFRIYSPLMLVGFLVITFRIILIPNSLVNFIFPPILLVCSLWQANVIKRHSKLVPREDKMYAYISLCVFAASTFCSWVGFTLLSVQIIIWWMMQLTCILSITCLKDWMGVYAERKNLKQKPITDKWIFRFINKVLIPAGGVLSFIVAIYWAADVFNMSDTTWMIFNKEYIRTSNFTASLYSISLVACLFFLFNYINITTNDLMRHHFEKQDPASAASKIVMFKNVLQVIIWGIWLMIALNVFQVGKSWLLAIFAGLSTGLGFASKDILENIYYGVSLMMGRVKVGDYIICDGTRGRVSSISYTSTMLEATDGSVIAFQNAQLFSKNYKNMTRNHGYELDILEVGVAYGTNVKHVKQILIDALNQLDCIYHEKGVKVVLKSFDDSCITLKILVWVNVLTQYVDDGKIMECIYDTLNEHNIEIPFPQREITIKTASAEETNAAESALNAKA</sequence>
<feature type="transmembrane region" description="Helical" evidence="7">
    <location>
        <begin position="522"/>
        <end position="545"/>
    </location>
</feature>
<comment type="similarity">
    <text evidence="2">Belongs to the MscS (TC 1.A.23) family.</text>
</comment>
<feature type="domain" description="Mechanosensitive ion channel MscS" evidence="9">
    <location>
        <begin position="616"/>
        <end position="682"/>
    </location>
</feature>